<dbReference type="GO" id="GO:0004795">
    <property type="term" value="F:threonine synthase activity"/>
    <property type="evidence" value="ECO:0007669"/>
    <property type="project" value="UniProtKB-EC"/>
</dbReference>
<dbReference type="Pfam" id="PF00291">
    <property type="entry name" value="PALP"/>
    <property type="match status" value="1"/>
</dbReference>
<evidence type="ECO:0000256" key="7">
    <source>
        <dbReference type="ARBA" id="ARBA00022898"/>
    </source>
</evidence>
<dbReference type="InterPro" id="IPR037158">
    <property type="entry name" value="Thr_synth_N_sf"/>
</dbReference>
<dbReference type="InterPro" id="IPR051166">
    <property type="entry name" value="Threonine_Synthase"/>
</dbReference>
<dbReference type="FunFam" id="3.40.50.1100:FF:000024">
    <property type="entry name" value="Probable threonine synthase"/>
    <property type="match status" value="1"/>
</dbReference>
<dbReference type="GO" id="GO:0009088">
    <property type="term" value="P:threonine biosynthetic process"/>
    <property type="evidence" value="ECO:0007669"/>
    <property type="project" value="UniProtKB-KW"/>
</dbReference>
<gene>
    <name evidence="12" type="primary">THR4</name>
    <name evidence="12" type="ORF">LTR25_003619</name>
</gene>
<dbReference type="InterPro" id="IPR001926">
    <property type="entry name" value="TrpB-like_PALP"/>
</dbReference>
<feature type="modified residue" description="N6-(pyridoxal phosphate)lysine" evidence="9">
    <location>
        <position position="123"/>
    </location>
</feature>
<evidence type="ECO:0000256" key="5">
    <source>
        <dbReference type="ARBA" id="ARBA00022605"/>
    </source>
</evidence>
<evidence type="ECO:0000256" key="3">
    <source>
        <dbReference type="ARBA" id="ARBA00005517"/>
    </source>
</evidence>
<feature type="domain" description="Tryptophan synthase beta chain-like PALP" evidence="10">
    <location>
        <begin position="109"/>
        <end position="343"/>
    </location>
</feature>
<comment type="cofactor">
    <cofactor evidence="1 9">
        <name>pyridoxal 5'-phosphate</name>
        <dbReference type="ChEBI" id="CHEBI:597326"/>
    </cofactor>
</comment>
<dbReference type="Pfam" id="PF24857">
    <property type="entry name" value="THR4_C"/>
    <property type="match status" value="1"/>
</dbReference>
<feature type="domain" description="Threonine synthase N-terminal" evidence="11">
    <location>
        <begin position="7"/>
        <end position="89"/>
    </location>
</feature>
<dbReference type="Pfam" id="PF14821">
    <property type="entry name" value="Thr_synth_N"/>
    <property type="match status" value="1"/>
</dbReference>
<name>A0AAV9QBB2_9PEZI</name>
<dbReference type="SUPFAM" id="SSF53686">
    <property type="entry name" value="Tryptophan synthase beta subunit-like PLP-dependent enzymes"/>
    <property type="match status" value="1"/>
</dbReference>
<protein>
    <recommendedName>
        <fullName evidence="4">threonine synthase</fullName>
        <ecNumber evidence="4">4.2.3.1</ecNumber>
    </recommendedName>
</protein>
<reference evidence="12 13" key="1">
    <citation type="submission" date="2023-06" db="EMBL/GenBank/DDBJ databases">
        <title>Black Yeasts Isolated from many extreme environments.</title>
        <authorList>
            <person name="Coleine C."/>
            <person name="Stajich J.E."/>
            <person name="Selbmann L."/>
        </authorList>
    </citation>
    <scope>NUCLEOTIDE SEQUENCE [LARGE SCALE GENOMIC DNA]</scope>
    <source>
        <strain evidence="12 13">CCFEE 5887</strain>
    </source>
</reference>
<keyword evidence="6" id="KW-0791">Threonine biosynthesis</keyword>
<dbReference type="NCBIfam" id="TIGR00260">
    <property type="entry name" value="thrC"/>
    <property type="match status" value="1"/>
</dbReference>
<keyword evidence="7 9" id="KW-0663">Pyridoxal phosphate</keyword>
<evidence type="ECO:0000256" key="6">
    <source>
        <dbReference type="ARBA" id="ARBA00022697"/>
    </source>
</evidence>
<dbReference type="InterPro" id="IPR004450">
    <property type="entry name" value="Thr_synthase-like"/>
</dbReference>
<proteinExistence type="inferred from homology"/>
<comment type="similarity">
    <text evidence="3">Belongs to the threonine synthase family.</text>
</comment>
<evidence type="ECO:0000256" key="2">
    <source>
        <dbReference type="ARBA" id="ARBA00004979"/>
    </source>
</evidence>
<evidence type="ECO:0000256" key="9">
    <source>
        <dbReference type="PIRSR" id="PIRSR604450-51"/>
    </source>
</evidence>
<comment type="caution">
    <text evidence="12">The sequence shown here is derived from an EMBL/GenBank/DDBJ whole genome shotgun (WGS) entry which is preliminary data.</text>
</comment>
<evidence type="ECO:0000313" key="13">
    <source>
        <dbReference type="Proteomes" id="UP001345827"/>
    </source>
</evidence>
<dbReference type="InterPro" id="IPR000634">
    <property type="entry name" value="Ser/Thr_deHydtase_PyrdxlP-BS"/>
</dbReference>
<dbReference type="GO" id="GO:0030170">
    <property type="term" value="F:pyridoxal phosphate binding"/>
    <property type="evidence" value="ECO:0007669"/>
    <property type="project" value="InterPro"/>
</dbReference>
<keyword evidence="8 12" id="KW-0456">Lyase</keyword>
<dbReference type="Gene3D" id="3.90.1380.10">
    <property type="entry name" value="Threonine synthase, N-terminal domain"/>
    <property type="match status" value="1"/>
</dbReference>
<evidence type="ECO:0000259" key="11">
    <source>
        <dbReference type="Pfam" id="PF14821"/>
    </source>
</evidence>
<evidence type="ECO:0000256" key="4">
    <source>
        <dbReference type="ARBA" id="ARBA00013028"/>
    </source>
</evidence>
<comment type="pathway">
    <text evidence="2">Amino-acid biosynthesis; L-threonine biosynthesis; L-threonine from L-aspartate: step 5/5.</text>
</comment>
<dbReference type="EMBL" id="JAXLQG010000005">
    <property type="protein sequence ID" value="KAK5539914.1"/>
    <property type="molecule type" value="Genomic_DNA"/>
</dbReference>
<dbReference type="Gene3D" id="3.40.50.1100">
    <property type="match status" value="2"/>
</dbReference>
<dbReference type="PANTHER" id="PTHR42690">
    <property type="entry name" value="THREONINE SYNTHASE FAMILY MEMBER"/>
    <property type="match status" value="1"/>
</dbReference>
<evidence type="ECO:0000313" key="12">
    <source>
        <dbReference type="EMBL" id="KAK5539914.1"/>
    </source>
</evidence>
<evidence type="ECO:0000256" key="8">
    <source>
        <dbReference type="ARBA" id="ARBA00023239"/>
    </source>
</evidence>
<sequence>MVAKNSKYSSTRYHDGSLREFFGFEDVVLKGLAADGGLFHPHDIPDVRSQYLQWKDLSFADLAYQVMRPYIDESEISNAELKDIVDRSYSTFRHPDTVPLVALDVQKGLYLLELFHGPTFAFKDVALQFLGNLFEFFLVRKNENKNAQTVETGEGEATRHHLTVIGATSGDTGSAAIYGLRGKKDVSIFIMFPDGKVSPVQEAQMTTVLDPNVHCLSVQGTFDDCQDYVKALFADPETNKIHHLAAVNSINWARILAQITYYFSAYFQLLKTQPDLKQAKFVVPTGNFGDILAGYYAKRMGLPIAKLVIATNENDILHRFWQTGSYSKKPKPAREPHEGLKEDGAQAHEAGVKETYSPAMDILVSSNFERLLWHLSLEHELETNPHVKMESSARKAGQRIDGWFQELKSTGSFTVDPQILDRAREIFGTYRVSNAETLGAIRDCYRGDAISKKEYVLDPHSAIGVAASLREIKASGASGSGSGSGPGQSDVVPTVSLATAHPAKFAGAVELALQEEKAFDFNTVLPEQFVGLDDKERKVLKVSSSEGLAGIRQIITREVHKEKEARQNGSS</sequence>
<evidence type="ECO:0000259" key="10">
    <source>
        <dbReference type="Pfam" id="PF00291"/>
    </source>
</evidence>
<dbReference type="CDD" id="cd01560">
    <property type="entry name" value="Thr-synth_2"/>
    <property type="match status" value="1"/>
</dbReference>
<evidence type="ECO:0000256" key="1">
    <source>
        <dbReference type="ARBA" id="ARBA00001933"/>
    </source>
</evidence>
<dbReference type="EC" id="4.2.3.1" evidence="4"/>
<dbReference type="Proteomes" id="UP001345827">
    <property type="component" value="Unassembled WGS sequence"/>
</dbReference>
<organism evidence="12 13">
    <name type="scientific">Vermiconidia calcicola</name>
    <dbReference type="NCBI Taxonomy" id="1690605"/>
    <lineage>
        <taxon>Eukaryota</taxon>
        <taxon>Fungi</taxon>
        <taxon>Dikarya</taxon>
        <taxon>Ascomycota</taxon>
        <taxon>Pezizomycotina</taxon>
        <taxon>Dothideomycetes</taxon>
        <taxon>Dothideomycetidae</taxon>
        <taxon>Mycosphaerellales</taxon>
        <taxon>Extremaceae</taxon>
        <taxon>Vermiconidia</taxon>
    </lineage>
</organism>
<dbReference type="InterPro" id="IPR036052">
    <property type="entry name" value="TrpB-like_PALP_sf"/>
</dbReference>
<keyword evidence="5" id="KW-0028">Amino-acid biosynthesis</keyword>
<dbReference type="PANTHER" id="PTHR42690:SF1">
    <property type="entry name" value="THREONINE SYNTHASE-LIKE 2"/>
    <property type="match status" value="1"/>
</dbReference>
<keyword evidence="13" id="KW-1185">Reference proteome</keyword>
<dbReference type="AlphaFoldDB" id="A0AAV9QBB2"/>
<dbReference type="PROSITE" id="PS00165">
    <property type="entry name" value="DEHYDRATASE_SER_THR"/>
    <property type="match status" value="1"/>
</dbReference>
<accession>A0AAV9QBB2</accession>
<dbReference type="InterPro" id="IPR029144">
    <property type="entry name" value="Thr_synth_N"/>
</dbReference>